<keyword evidence="4 12" id="KW-0812">Transmembrane</keyword>
<keyword evidence="3" id="KW-0633">Potassium transport</keyword>
<evidence type="ECO:0000313" key="17">
    <source>
        <dbReference type="Proteomes" id="UP000324021"/>
    </source>
</evidence>
<comment type="subcellular location">
    <subcellularLocation>
        <location evidence="1">Membrane</location>
        <topology evidence="1">Multi-pass membrane protein</topology>
    </subcellularLocation>
</comment>
<dbReference type="PRINTS" id="PR00169">
    <property type="entry name" value="KCHANNEL"/>
</dbReference>
<evidence type="ECO:0000313" key="16">
    <source>
        <dbReference type="Proteomes" id="UP000199320"/>
    </source>
</evidence>
<evidence type="ECO:0000256" key="2">
    <source>
        <dbReference type="ARBA" id="ARBA00022448"/>
    </source>
</evidence>
<keyword evidence="6" id="KW-0851">Voltage-gated channel</keyword>
<keyword evidence="16" id="KW-1185">Reference proteome</keyword>
<dbReference type="Proteomes" id="UP000199320">
    <property type="component" value="Unassembled WGS sequence"/>
</dbReference>
<feature type="transmembrane region" description="Helical" evidence="12">
    <location>
        <begin position="98"/>
        <end position="117"/>
    </location>
</feature>
<feature type="transmembrane region" description="Helical" evidence="12">
    <location>
        <begin position="217"/>
        <end position="242"/>
    </location>
</feature>
<evidence type="ECO:0000259" key="13">
    <source>
        <dbReference type="Pfam" id="PF00520"/>
    </source>
</evidence>
<dbReference type="GO" id="GO:0001508">
    <property type="term" value="P:action potential"/>
    <property type="evidence" value="ECO:0007669"/>
    <property type="project" value="TreeGrafter"/>
</dbReference>
<keyword evidence="7" id="KW-0630">Potassium</keyword>
<feature type="transmembrane region" description="Helical" evidence="12">
    <location>
        <begin position="188"/>
        <end position="205"/>
    </location>
</feature>
<keyword evidence="5" id="KW-0631">Potassium channel</keyword>
<dbReference type="PANTHER" id="PTHR11537">
    <property type="entry name" value="VOLTAGE-GATED POTASSIUM CHANNEL"/>
    <property type="match status" value="1"/>
</dbReference>
<organism evidence="14 17">
    <name type="scientific">Natrinema hispanicum</name>
    <dbReference type="NCBI Taxonomy" id="392421"/>
    <lineage>
        <taxon>Archaea</taxon>
        <taxon>Methanobacteriati</taxon>
        <taxon>Methanobacteriota</taxon>
        <taxon>Stenosarchaea group</taxon>
        <taxon>Halobacteria</taxon>
        <taxon>Halobacteriales</taxon>
        <taxon>Natrialbaceae</taxon>
        <taxon>Natrinema</taxon>
    </lineage>
</organism>
<evidence type="ECO:0000256" key="6">
    <source>
        <dbReference type="ARBA" id="ARBA00022882"/>
    </source>
</evidence>
<keyword evidence="2" id="KW-0813">Transport</keyword>
<dbReference type="EMBL" id="FMZP01000045">
    <property type="protein sequence ID" value="SDD74848.1"/>
    <property type="molecule type" value="Genomic_DNA"/>
</dbReference>
<dbReference type="GO" id="GO:0008076">
    <property type="term" value="C:voltage-gated potassium channel complex"/>
    <property type="evidence" value="ECO:0007669"/>
    <property type="project" value="InterPro"/>
</dbReference>
<evidence type="ECO:0000256" key="10">
    <source>
        <dbReference type="ARBA" id="ARBA00023136"/>
    </source>
</evidence>
<feature type="domain" description="Ion transport" evidence="13">
    <location>
        <begin position="32"/>
        <end position="240"/>
    </location>
</feature>
<protein>
    <submittedName>
        <fullName evidence="14">Voltage-gated potassium channel</fullName>
    </submittedName>
</protein>
<name>A0A1G6X9S8_9EURY</name>
<evidence type="ECO:0000256" key="12">
    <source>
        <dbReference type="SAM" id="Phobius"/>
    </source>
</evidence>
<dbReference type="Gene3D" id="1.20.120.350">
    <property type="entry name" value="Voltage-gated potassium channels. Chain C"/>
    <property type="match status" value="1"/>
</dbReference>
<dbReference type="OrthoDB" id="56871at2157"/>
<dbReference type="GO" id="GO:0005249">
    <property type="term" value="F:voltage-gated potassium channel activity"/>
    <property type="evidence" value="ECO:0007669"/>
    <property type="project" value="InterPro"/>
</dbReference>
<keyword evidence="8 12" id="KW-1133">Transmembrane helix</keyword>
<reference evidence="16 17" key="1">
    <citation type="submission" date="2016-10" db="EMBL/GenBank/DDBJ databases">
        <authorList>
            <person name="Varghese N."/>
            <person name="Submissions S."/>
        </authorList>
    </citation>
    <scope>NUCLEOTIDE SEQUENCE [LARGE SCALE GENOMIC DNA]</scope>
    <source>
        <strain evidence="14 17">CDM_1</strain>
        <strain evidence="16">CDM_6</strain>
    </source>
</reference>
<dbReference type="PANTHER" id="PTHR11537:SF254">
    <property type="entry name" value="POTASSIUM VOLTAGE-GATED CHANNEL PROTEIN SHAB"/>
    <property type="match status" value="1"/>
</dbReference>
<evidence type="ECO:0000256" key="1">
    <source>
        <dbReference type="ARBA" id="ARBA00004141"/>
    </source>
</evidence>
<keyword evidence="9" id="KW-0406">Ion transport</keyword>
<sequence length="274" mass="29852">MFSRLQRRTWAVLAPETDHPVGRVLNNGLQWLVILNAISAVMETVDVVAIRYGSVLTLFAMISIGVLAVMLVVRVWAIPVSEPTDPMHARVAFLRRPSSVLDLLVIVPFALGVFISIPEFQTIRLLWVLHLLGFPGFEGSRQRFRTVYRRKRDDLAIAFTGTGAVALFAATLLYLVERSAQPDSFGSIPAALWWSIVTLTTVGYGDVVPMTPLGQVLGALTTIVGIAIFALPASILASGFLIEAERHPDVGECPHCGHSLVGTDGGRDHDMDDL</sequence>
<dbReference type="InterPro" id="IPR005821">
    <property type="entry name" value="Ion_trans_dom"/>
</dbReference>
<evidence type="ECO:0000256" key="11">
    <source>
        <dbReference type="ARBA" id="ARBA00023303"/>
    </source>
</evidence>
<evidence type="ECO:0000256" key="8">
    <source>
        <dbReference type="ARBA" id="ARBA00022989"/>
    </source>
</evidence>
<dbReference type="InterPro" id="IPR027359">
    <property type="entry name" value="Volt_channel_dom_sf"/>
</dbReference>
<dbReference type="Gene3D" id="1.10.287.70">
    <property type="match status" value="1"/>
</dbReference>
<evidence type="ECO:0000256" key="3">
    <source>
        <dbReference type="ARBA" id="ARBA00022538"/>
    </source>
</evidence>
<keyword evidence="11 14" id="KW-0407">Ion channel</keyword>
<dbReference type="EMBL" id="FOIC01000017">
    <property type="protein sequence ID" value="SET92065.1"/>
    <property type="molecule type" value="Genomic_DNA"/>
</dbReference>
<evidence type="ECO:0000256" key="5">
    <source>
        <dbReference type="ARBA" id="ARBA00022826"/>
    </source>
</evidence>
<dbReference type="Pfam" id="PF00520">
    <property type="entry name" value="Ion_trans"/>
    <property type="match status" value="1"/>
</dbReference>
<dbReference type="RefSeq" id="WP_092934223.1">
    <property type="nucleotide sequence ID" value="NZ_FMZP01000045.1"/>
</dbReference>
<evidence type="ECO:0000256" key="7">
    <source>
        <dbReference type="ARBA" id="ARBA00022958"/>
    </source>
</evidence>
<proteinExistence type="predicted"/>
<keyword evidence="10 12" id="KW-0472">Membrane</keyword>
<feature type="transmembrane region" description="Helical" evidence="12">
    <location>
        <begin position="155"/>
        <end position="176"/>
    </location>
</feature>
<reference evidence="15" key="2">
    <citation type="submission" date="2016-10" db="EMBL/GenBank/DDBJ databases">
        <authorList>
            <person name="de Groot N.N."/>
        </authorList>
    </citation>
    <scope>NUCLEOTIDE SEQUENCE [LARGE SCALE GENOMIC DNA]</scope>
    <source>
        <strain evidence="15">CDM_6</strain>
    </source>
</reference>
<feature type="transmembrane region" description="Helical" evidence="12">
    <location>
        <begin position="56"/>
        <end position="78"/>
    </location>
</feature>
<dbReference type="AlphaFoldDB" id="A0A1G6X9S8"/>
<evidence type="ECO:0000313" key="15">
    <source>
        <dbReference type="EMBL" id="SET92065.1"/>
    </source>
</evidence>
<dbReference type="Proteomes" id="UP000324021">
    <property type="component" value="Unassembled WGS sequence"/>
</dbReference>
<gene>
    <name evidence="15" type="ORF">SAMN04488694_1175</name>
    <name evidence="14" type="ORF">SAMN05192552_10455</name>
</gene>
<dbReference type="SUPFAM" id="SSF81324">
    <property type="entry name" value="Voltage-gated potassium channels"/>
    <property type="match status" value="1"/>
</dbReference>
<evidence type="ECO:0000256" key="9">
    <source>
        <dbReference type="ARBA" id="ARBA00023065"/>
    </source>
</evidence>
<dbReference type="InterPro" id="IPR028325">
    <property type="entry name" value="VG_K_chnl"/>
</dbReference>
<evidence type="ECO:0000313" key="14">
    <source>
        <dbReference type="EMBL" id="SDD74848.1"/>
    </source>
</evidence>
<evidence type="ECO:0000256" key="4">
    <source>
        <dbReference type="ARBA" id="ARBA00022692"/>
    </source>
</evidence>
<accession>A0A1G6X9S8</accession>